<dbReference type="GO" id="GO:1901135">
    <property type="term" value="P:carbohydrate derivative metabolic process"/>
    <property type="evidence" value="ECO:0007669"/>
    <property type="project" value="InterPro"/>
</dbReference>
<dbReference type="GO" id="GO:0097367">
    <property type="term" value="F:carbohydrate derivative binding"/>
    <property type="evidence" value="ECO:0007669"/>
    <property type="project" value="InterPro"/>
</dbReference>
<accession>A0A1H7UF01</accession>
<dbReference type="AlphaFoldDB" id="A0A1H7UF01"/>
<protein>
    <recommendedName>
        <fullName evidence="3">TobH protein</fullName>
    </recommendedName>
</protein>
<evidence type="ECO:0000313" key="1">
    <source>
        <dbReference type="EMBL" id="SEL95376.1"/>
    </source>
</evidence>
<dbReference type="EMBL" id="FOAW01000018">
    <property type="protein sequence ID" value="SEL95376.1"/>
    <property type="molecule type" value="Genomic_DNA"/>
</dbReference>
<reference evidence="2" key="1">
    <citation type="submission" date="2016-10" db="EMBL/GenBank/DDBJ databases">
        <authorList>
            <person name="Varghese N."/>
            <person name="Submissions S."/>
        </authorList>
    </citation>
    <scope>NUCLEOTIDE SEQUENCE [LARGE SCALE GENOMIC DNA]</scope>
    <source>
        <strain evidence="2">DSM 44675</strain>
    </source>
</reference>
<proteinExistence type="predicted"/>
<gene>
    <name evidence="1" type="ORF">SAMN05444583_11824</name>
</gene>
<dbReference type="Proteomes" id="UP000198677">
    <property type="component" value="Unassembled WGS sequence"/>
</dbReference>
<dbReference type="RefSeq" id="WP_072752321.1">
    <property type="nucleotide sequence ID" value="NZ_FOAW01000018.1"/>
</dbReference>
<evidence type="ECO:0000313" key="2">
    <source>
        <dbReference type="Proteomes" id="UP000198677"/>
    </source>
</evidence>
<keyword evidence="2" id="KW-1185">Reference proteome</keyword>
<organism evidence="1 2">
    <name type="scientific">Rhodococcus maanshanensis</name>
    <dbReference type="NCBI Taxonomy" id="183556"/>
    <lineage>
        <taxon>Bacteria</taxon>
        <taxon>Bacillati</taxon>
        <taxon>Actinomycetota</taxon>
        <taxon>Actinomycetes</taxon>
        <taxon>Mycobacteriales</taxon>
        <taxon>Nocardiaceae</taxon>
        <taxon>Rhodococcus</taxon>
    </lineage>
</organism>
<dbReference type="OrthoDB" id="4772742at2"/>
<sequence>MTAPSHLLDLDDSASVTAADSEGSLRSAALGGAQVRATAEAVGEGALDRIRDLRPRSIVLVTGGGRAGRAASVLTSAIGARIGVPILHLPAVPPWVGSLDVVVVAGEDAGDPRLLTAVDSALRRGAEVVIAAPDEGPLRAAGAGRAMQLPPRIRVADQHGFLRYLSAGLAVLTVLGPSRTDNLLPDLHDLADAVDAEALRGHPANEVFHNPAKSLAVRMRGRRVVLAGDGPSTSALARHGAEVLMRTAGVVVAAADLGDVVASATRFASGGSAAQAAGYDPIFHDEELDGPPPSNPVRVFVLSSAATKVATSRRIAVLTDAELVLAVEDDEEIDKGGREMAGERTEIEQLAVTAVRLEMAAAYLQLIGGS</sequence>
<dbReference type="SUPFAM" id="SSF53697">
    <property type="entry name" value="SIS domain"/>
    <property type="match status" value="1"/>
</dbReference>
<dbReference type="InterPro" id="IPR046348">
    <property type="entry name" value="SIS_dom_sf"/>
</dbReference>
<name>A0A1H7UF01_9NOCA</name>
<evidence type="ECO:0008006" key="3">
    <source>
        <dbReference type="Google" id="ProtNLM"/>
    </source>
</evidence>